<reference evidence="8 9" key="1">
    <citation type="journal article" date="2023" name="G3 (Bethesda)">
        <title>A chromosome-level genome assembly of Zasmidium syzygii isolated from banana leaves.</title>
        <authorList>
            <person name="van Westerhoven A.C."/>
            <person name="Mehrabi R."/>
            <person name="Talebi R."/>
            <person name="Steentjes M.B.F."/>
            <person name="Corcolon B."/>
            <person name="Chong P.A."/>
            <person name="Kema G.H.J."/>
            <person name="Seidl M.F."/>
        </authorList>
    </citation>
    <scope>NUCLEOTIDE SEQUENCE [LARGE SCALE GENOMIC DNA]</scope>
    <source>
        <strain evidence="8 9">P124</strain>
    </source>
</reference>
<comment type="caution">
    <text evidence="8">The sequence shown here is derived from an EMBL/GenBank/DDBJ whole genome shotgun (WGS) entry which is preliminary data.</text>
</comment>
<evidence type="ECO:0000313" key="8">
    <source>
        <dbReference type="EMBL" id="KAK4497491.1"/>
    </source>
</evidence>
<dbReference type="InterPro" id="IPR010776">
    <property type="entry name" value="Hop2_WH_dom"/>
</dbReference>
<dbReference type="InterPro" id="IPR036390">
    <property type="entry name" value="WH_DNA-bd_sf"/>
</dbReference>
<proteinExistence type="inferred from homology"/>
<feature type="region of interest" description="Disordered" evidence="6">
    <location>
        <begin position="149"/>
        <end position="180"/>
    </location>
</feature>
<feature type="domain" description="Homologous-pairing protein 2 winged helix" evidence="7">
    <location>
        <begin position="19"/>
        <end position="76"/>
    </location>
</feature>
<evidence type="ECO:0000256" key="2">
    <source>
        <dbReference type="ARBA" id="ARBA00007922"/>
    </source>
</evidence>
<dbReference type="PANTHER" id="PTHR15938">
    <property type="entry name" value="TBP-1 INTERACTING PROTEIN"/>
    <property type="match status" value="1"/>
</dbReference>
<feature type="region of interest" description="Disordered" evidence="6">
    <location>
        <begin position="194"/>
        <end position="213"/>
    </location>
</feature>
<dbReference type="InterPro" id="IPR036388">
    <property type="entry name" value="WH-like_DNA-bd_sf"/>
</dbReference>
<comment type="subcellular location">
    <subcellularLocation>
        <location evidence="1">Nucleus</location>
    </subcellularLocation>
</comment>
<sequence length="213" mass="24521">MAAKKDGEKEAKLTPEQQAALVLDYLRKENRPYSATDISSNLKNRVTKAAAAKLLKDLHERGEIEGRAAGKQQVYHALQEEPEEGLIEKLEQMEEDTKRIRDETIALKSEEKELRQSLKQGADIVPLPELKANIAEMEKQKLEKEARLKKLESGNVKPVSAADRRRVDKAHRRVKKAADARKKIRKEMWKELEQFLQNPEEKQETKESLDLDF</sequence>
<protein>
    <recommendedName>
        <fullName evidence="7">Homologous-pairing protein 2 winged helix domain-containing protein</fullName>
    </recommendedName>
</protein>
<comment type="similarity">
    <text evidence="2">Belongs to the HOP2 family.</text>
</comment>
<keyword evidence="3" id="KW-0233">DNA recombination</keyword>
<gene>
    <name evidence="8" type="ORF">PRZ48_011942</name>
</gene>
<evidence type="ECO:0000256" key="3">
    <source>
        <dbReference type="ARBA" id="ARBA00023172"/>
    </source>
</evidence>
<dbReference type="PANTHER" id="PTHR15938:SF0">
    <property type="entry name" value="HOMOLOGOUS-PAIRING PROTEIN 2 HOMOLOG"/>
    <property type="match status" value="1"/>
</dbReference>
<evidence type="ECO:0000256" key="4">
    <source>
        <dbReference type="ARBA" id="ARBA00023242"/>
    </source>
</evidence>
<dbReference type="Gene3D" id="1.10.10.10">
    <property type="entry name" value="Winged helix-like DNA-binding domain superfamily/Winged helix DNA-binding domain"/>
    <property type="match status" value="1"/>
</dbReference>
<evidence type="ECO:0000256" key="5">
    <source>
        <dbReference type="ARBA" id="ARBA00023254"/>
    </source>
</evidence>
<name>A0ABR0E7S9_ZASCE</name>
<accession>A0ABR0E7S9</accession>
<evidence type="ECO:0000313" key="9">
    <source>
        <dbReference type="Proteomes" id="UP001305779"/>
    </source>
</evidence>
<evidence type="ECO:0000256" key="6">
    <source>
        <dbReference type="SAM" id="MobiDB-lite"/>
    </source>
</evidence>
<evidence type="ECO:0000256" key="1">
    <source>
        <dbReference type="ARBA" id="ARBA00004123"/>
    </source>
</evidence>
<organism evidence="8 9">
    <name type="scientific">Zasmidium cellare</name>
    <name type="common">Wine cellar mold</name>
    <name type="synonym">Racodium cellare</name>
    <dbReference type="NCBI Taxonomy" id="395010"/>
    <lineage>
        <taxon>Eukaryota</taxon>
        <taxon>Fungi</taxon>
        <taxon>Dikarya</taxon>
        <taxon>Ascomycota</taxon>
        <taxon>Pezizomycotina</taxon>
        <taxon>Dothideomycetes</taxon>
        <taxon>Dothideomycetidae</taxon>
        <taxon>Mycosphaerellales</taxon>
        <taxon>Mycosphaerellaceae</taxon>
        <taxon>Zasmidium</taxon>
    </lineage>
</organism>
<dbReference type="EMBL" id="JAXOVC010000009">
    <property type="protein sequence ID" value="KAK4497491.1"/>
    <property type="molecule type" value="Genomic_DNA"/>
</dbReference>
<keyword evidence="9" id="KW-1185">Reference proteome</keyword>
<evidence type="ECO:0000259" key="7">
    <source>
        <dbReference type="Pfam" id="PF07106"/>
    </source>
</evidence>
<dbReference type="Pfam" id="PF07106">
    <property type="entry name" value="WHD_TBPIP"/>
    <property type="match status" value="1"/>
</dbReference>
<dbReference type="SUPFAM" id="SSF46785">
    <property type="entry name" value="Winged helix' DNA-binding domain"/>
    <property type="match status" value="1"/>
</dbReference>
<keyword evidence="4" id="KW-0539">Nucleus</keyword>
<dbReference type="Proteomes" id="UP001305779">
    <property type="component" value="Unassembled WGS sequence"/>
</dbReference>
<keyword evidence="5" id="KW-0469">Meiosis</keyword>